<proteinExistence type="predicted"/>
<gene>
    <name evidence="2" type="ORF">L596_004360</name>
</gene>
<feature type="region of interest" description="Disordered" evidence="1">
    <location>
        <begin position="68"/>
        <end position="91"/>
    </location>
</feature>
<organism evidence="2 3">
    <name type="scientific">Steinernema carpocapsae</name>
    <name type="common">Entomopathogenic nematode</name>
    <dbReference type="NCBI Taxonomy" id="34508"/>
    <lineage>
        <taxon>Eukaryota</taxon>
        <taxon>Metazoa</taxon>
        <taxon>Ecdysozoa</taxon>
        <taxon>Nematoda</taxon>
        <taxon>Chromadorea</taxon>
        <taxon>Rhabditida</taxon>
        <taxon>Tylenchina</taxon>
        <taxon>Panagrolaimomorpha</taxon>
        <taxon>Strongyloidoidea</taxon>
        <taxon>Steinernematidae</taxon>
        <taxon>Steinernema</taxon>
    </lineage>
</organism>
<comment type="caution">
    <text evidence="2">The sequence shown here is derived from an EMBL/GenBank/DDBJ whole genome shotgun (WGS) entry which is preliminary data.</text>
</comment>
<name>A0A4U8UX36_STECR</name>
<protein>
    <submittedName>
        <fullName evidence="2">Uncharacterized protein</fullName>
    </submittedName>
</protein>
<evidence type="ECO:0000313" key="2">
    <source>
        <dbReference type="EMBL" id="TMS37425.1"/>
    </source>
</evidence>
<dbReference type="EMBL" id="CM016762">
    <property type="protein sequence ID" value="TMS37425.1"/>
    <property type="molecule type" value="Genomic_DNA"/>
</dbReference>
<reference evidence="2 3" key="2">
    <citation type="journal article" date="2019" name="G3 (Bethesda)">
        <title>Hybrid Assembly of the Genome of the Entomopathogenic Nematode Steinernema carpocapsae Identifies the X-Chromosome.</title>
        <authorList>
            <person name="Serra L."/>
            <person name="Macchietto M."/>
            <person name="Macias-Munoz A."/>
            <person name="McGill C.J."/>
            <person name="Rodriguez I.M."/>
            <person name="Rodriguez B."/>
            <person name="Murad R."/>
            <person name="Mortazavi A."/>
        </authorList>
    </citation>
    <scope>NUCLEOTIDE SEQUENCE [LARGE SCALE GENOMIC DNA]</scope>
    <source>
        <strain evidence="2 3">ALL</strain>
    </source>
</reference>
<reference evidence="2 3" key="1">
    <citation type="journal article" date="2015" name="Genome Biol.">
        <title>Comparative genomics of Steinernema reveals deeply conserved gene regulatory networks.</title>
        <authorList>
            <person name="Dillman A.R."/>
            <person name="Macchietto M."/>
            <person name="Porter C.F."/>
            <person name="Rogers A."/>
            <person name="Williams B."/>
            <person name="Antoshechkin I."/>
            <person name="Lee M.M."/>
            <person name="Goodwin Z."/>
            <person name="Lu X."/>
            <person name="Lewis E.E."/>
            <person name="Goodrich-Blair H."/>
            <person name="Stock S.P."/>
            <person name="Adams B.J."/>
            <person name="Sternberg P.W."/>
            <person name="Mortazavi A."/>
        </authorList>
    </citation>
    <scope>NUCLEOTIDE SEQUENCE [LARGE SCALE GENOMIC DNA]</scope>
    <source>
        <strain evidence="2 3">ALL</strain>
    </source>
</reference>
<evidence type="ECO:0000256" key="1">
    <source>
        <dbReference type="SAM" id="MobiDB-lite"/>
    </source>
</evidence>
<sequence length="139" mass="14975">MTGSALRASSLAASPPSSYAKRADRFGPSGLAPALPKTFYFGGVAATQISIWWLRHLTFIQSRVERGASRPSSVASPPHFQAPSSYAKQTRPSGLVVALRRLKMERQARPPGLDWRLRRLAATHKRLGPPGLVVGGFAA</sequence>
<dbReference type="EMBL" id="AZBU02000001">
    <property type="protein sequence ID" value="TMS37425.1"/>
    <property type="molecule type" value="Genomic_DNA"/>
</dbReference>
<dbReference type="Proteomes" id="UP000298663">
    <property type="component" value="Chromosome X"/>
</dbReference>
<keyword evidence="3" id="KW-1185">Reference proteome</keyword>
<accession>A0A4U8UX36</accession>
<evidence type="ECO:0000313" key="3">
    <source>
        <dbReference type="Proteomes" id="UP000298663"/>
    </source>
</evidence>
<dbReference type="AlphaFoldDB" id="A0A4U8UX36"/>
<feature type="compositionally biased region" description="Polar residues" evidence="1">
    <location>
        <begin position="82"/>
        <end position="91"/>
    </location>
</feature>